<organism evidence="1 2">
    <name type="scientific">Opisthorchis felineus</name>
    <dbReference type="NCBI Taxonomy" id="147828"/>
    <lineage>
        <taxon>Eukaryota</taxon>
        <taxon>Metazoa</taxon>
        <taxon>Spiralia</taxon>
        <taxon>Lophotrochozoa</taxon>
        <taxon>Platyhelminthes</taxon>
        <taxon>Trematoda</taxon>
        <taxon>Digenea</taxon>
        <taxon>Opisthorchiida</taxon>
        <taxon>Opisthorchiata</taxon>
        <taxon>Opisthorchiidae</taxon>
        <taxon>Opisthorchis</taxon>
    </lineage>
</organism>
<name>A0A4S2M1I8_OPIFE</name>
<gene>
    <name evidence="1" type="ORF">CRM22_003388</name>
</gene>
<dbReference type="OrthoDB" id="6240472at2759"/>
<evidence type="ECO:0000313" key="2">
    <source>
        <dbReference type="Proteomes" id="UP000308267"/>
    </source>
</evidence>
<sequence length="141" mass="15667">MWTSISDILQVRDKNRNGWRDANPKTPEHVSEEGEINWDVDQPGGGEHAVAVRYSARSLHDVPLKNMNAQVVCELIGPTSSAPISLVQIKKNFPVVLETLHNDDPKADGCYVKSAEASLGRCAFRCAMNKDCRSLYYHPST</sequence>
<keyword evidence="2" id="KW-1185">Reference proteome</keyword>
<comment type="caution">
    <text evidence="1">The sequence shown here is derived from an EMBL/GenBank/DDBJ whole genome shotgun (WGS) entry which is preliminary data.</text>
</comment>
<dbReference type="EMBL" id="SJOL01005632">
    <property type="protein sequence ID" value="TGZ70072.1"/>
    <property type="molecule type" value="Genomic_DNA"/>
</dbReference>
<dbReference type="Proteomes" id="UP000308267">
    <property type="component" value="Unassembled WGS sequence"/>
</dbReference>
<proteinExistence type="predicted"/>
<accession>A0A4S2M1I8</accession>
<evidence type="ECO:0008006" key="3">
    <source>
        <dbReference type="Google" id="ProtNLM"/>
    </source>
</evidence>
<protein>
    <recommendedName>
        <fullName evidence="3">Apple domain-containing protein</fullName>
    </recommendedName>
</protein>
<reference evidence="1 2" key="1">
    <citation type="journal article" date="2019" name="BMC Genomics">
        <title>New insights from Opisthorchis felineus genome: update on genomics of the epidemiologically important liver flukes.</title>
        <authorList>
            <person name="Ershov N.I."/>
            <person name="Mordvinov V.A."/>
            <person name="Prokhortchouk E.B."/>
            <person name="Pakharukova M.Y."/>
            <person name="Gunbin K.V."/>
            <person name="Ustyantsev K."/>
            <person name="Genaev M.A."/>
            <person name="Blinov A.G."/>
            <person name="Mazur A."/>
            <person name="Boulygina E."/>
            <person name="Tsygankova S."/>
            <person name="Khrameeva E."/>
            <person name="Chekanov N."/>
            <person name="Fan G."/>
            <person name="Xiao A."/>
            <person name="Zhang H."/>
            <person name="Xu X."/>
            <person name="Yang H."/>
            <person name="Solovyev V."/>
            <person name="Lee S.M."/>
            <person name="Liu X."/>
            <person name="Afonnikov D.A."/>
            <person name="Skryabin K.G."/>
        </authorList>
    </citation>
    <scope>NUCLEOTIDE SEQUENCE [LARGE SCALE GENOMIC DNA]</scope>
    <source>
        <strain evidence="1">AK-0245</strain>
        <tissue evidence="1">Whole organism</tissue>
    </source>
</reference>
<evidence type="ECO:0000313" key="1">
    <source>
        <dbReference type="EMBL" id="TGZ70072.1"/>
    </source>
</evidence>
<dbReference type="AlphaFoldDB" id="A0A4S2M1I8"/>